<keyword evidence="3 7" id="KW-0812">Transmembrane</keyword>
<dbReference type="CDD" id="cd03405">
    <property type="entry name" value="SPFH_HflC"/>
    <property type="match status" value="1"/>
</dbReference>
<dbReference type="GO" id="GO:0006508">
    <property type="term" value="P:proteolysis"/>
    <property type="evidence" value="ECO:0007669"/>
    <property type="project" value="UniProtKB-KW"/>
</dbReference>
<accession>A0A5C0UHR0</accession>
<keyword evidence="10" id="KW-1185">Reference proteome</keyword>
<organism evidence="9 10">
    <name type="scientific">Candidatus Nesciobacter abundans</name>
    <dbReference type="NCBI Taxonomy" id="2601668"/>
    <lineage>
        <taxon>Bacteria</taxon>
        <taxon>Pseudomonadati</taxon>
        <taxon>Pseudomonadota</taxon>
        <taxon>Alphaproteobacteria</taxon>
        <taxon>Holosporales</taxon>
        <taxon>Holosporaceae</taxon>
        <taxon>Candidatus Nesciobacter</taxon>
    </lineage>
</organism>
<evidence type="ECO:0000256" key="5">
    <source>
        <dbReference type="ARBA" id="ARBA00023136"/>
    </source>
</evidence>
<evidence type="ECO:0000256" key="6">
    <source>
        <dbReference type="PIRNR" id="PIRNR005651"/>
    </source>
</evidence>
<keyword evidence="5 7" id="KW-0472">Membrane</keyword>
<evidence type="ECO:0000256" key="7">
    <source>
        <dbReference type="SAM" id="Phobius"/>
    </source>
</evidence>
<sequence>MTKLQWRCFVNKIKSFFTKIILVPFISFLITLCFILFFCTFSLQESNQAIVNSFGKYVKTVQESGLHFILPWQSVETYEKRVLSCDVSELEMTLGDQKRIIIDIFARYYIKDPVRFYESLRTYESASKRLGVIIAGEVRDVLGKYNLKDVISSRRAETISKIKNKLLESVDLLGIGVMEVRVKKIAFPKENNDSVFKRMITERLKEAQEWRGEALRSYKRIKSKADLDSMSIISKAERESASIIGKADSEYIKIVNSAYVVDPEVAKKLMEYNNYRKALSGKKTFLISSKSKYMESLNI</sequence>
<dbReference type="PANTHER" id="PTHR42911:SF1">
    <property type="entry name" value="MODULATOR OF FTSH PROTEASE HFLC"/>
    <property type="match status" value="1"/>
</dbReference>
<dbReference type="PIRSF" id="PIRSF005651">
    <property type="entry name" value="HflC"/>
    <property type="match status" value="1"/>
</dbReference>
<dbReference type="OrthoDB" id="9812991at2"/>
<feature type="transmembrane region" description="Helical" evidence="7">
    <location>
        <begin position="21"/>
        <end position="43"/>
    </location>
</feature>
<comment type="similarity">
    <text evidence="2 6">Belongs to the band 7/mec-2 family. HflC subfamily.</text>
</comment>
<keyword evidence="4 7" id="KW-1133">Transmembrane helix</keyword>
<dbReference type="AlphaFoldDB" id="A0A5C0UHR0"/>
<dbReference type="InterPro" id="IPR036013">
    <property type="entry name" value="Band_7/SPFH_dom_sf"/>
</dbReference>
<name>A0A5C0UHR0_9PROT</name>
<evidence type="ECO:0000256" key="2">
    <source>
        <dbReference type="ARBA" id="ARBA00007862"/>
    </source>
</evidence>
<dbReference type="GO" id="GO:0008233">
    <property type="term" value="F:peptidase activity"/>
    <property type="evidence" value="ECO:0007669"/>
    <property type="project" value="UniProtKB-KW"/>
</dbReference>
<keyword evidence="9" id="KW-0378">Hydrolase</keyword>
<dbReference type="Pfam" id="PF01145">
    <property type="entry name" value="Band_7"/>
    <property type="match status" value="1"/>
</dbReference>
<dbReference type="SUPFAM" id="SSF117892">
    <property type="entry name" value="Band 7/SPFH domain"/>
    <property type="match status" value="1"/>
</dbReference>
<evidence type="ECO:0000256" key="1">
    <source>
        <dbReference type="ARBA" id="ARBA00004167"/>
    </source>
</evidence>
<proteinExistence type="inferred from homology"/>
<dbReference type="EMBL" id="CP043314">
    <property type="protein sequence ID" value="QEK39277.1"/>
    <property type="molecule type" value="Genomic_DNA"/>
</dbReference>
<reference evidence="9 10" key="1">
    <citation type="submission" date="2019-08" db="EMBL/GenBank/DDBJ databases">
        <title>Highly reduced genomes of protist endosymbionts show evolutionary convergence.</title>
        <authorList>
            <person name="George E."/>
            <person name="Husnik F."/>
            <person name="Tashyreva D."/>
            <person name="Prokopchuk G."/>
            <person name="Horak A."/>
            <person name="Kwong W.K."/>
            <person name="Lukes J."/>
            <person name="Keeling P.J."/>
        </authorList>
    </citation>
    <scope>NUCLEOTIDE SEQUENCE [LARGE SCALE GENOMIC DNA]</scope>
    <source>
        <strain evidence="9">1604HC</strain>
    </source>
</reference>
<comment type="function">
    <text evidence="6">HflC and HflK could regulate a protease.</text>
</comment>
<feature type="domain" description="Band 7" evidence="8">
    <location>
        <begin position="38"/>
        <end position="199"/>
    </location>
</feature>
<dbReference type="GO" id="GO:0016020">
    <property type="term" value="C:membrane"/>
    <property type="evidence" value="ECO:0007669"/>
    <property type="project" value="UniProtKB-SubCell"/>
</dbReference>
<dbReference type="Gene3D" id="3.30.479.30">
    <property type="entry name" value="Band 7 domain"/>
    <property type="match status" value="1"/>
</dbReference>
<protein>
    <recommendedName>
        <fullName evidence="6">Protein HflC</fullName>
    </recommendedName>
</protein>
<dbReference type="InterPro" id="IPR001107">
    <property type="entry name" value="Band_7"/>
</dbReference>
<evidence type="ECO:0000256" key="3">
    <source>
        <dbReference type="ARBA" id="ARBA00022692"/>
    </source>
</evidence>
<dbReference type="PANTHER" id="PTHR42911">
    <property type="entry name" value="MODULATOR OF FTSH PROTEASE HFLC"/>
    <property type="match status" value="1"/>
</dbReference>
<dbReference type="SMART" id="SM00244">
    <property type="entry name" value="PHB"/>
    <property type="match status" value="1"/>
</dbReference>
<evidence type="ECO:0000313" key="9">
    <source>
        <dbReference type="EMBL" id="QEK39277.1"/>
    </source>
</evidence>
<dbReference type="Proteomes" id="UP000324924">
    <property type="component" value="Chromosome"/>
</dbReference>
<dbReference type="KEGG" id="nabu:FZC36_02490"/>
<evidence type="ECO:0000256" key="4">
    <source>
        <dbReference type="ARBA" id="ARBA00022989"/>
    </source>
</evidence>
<dbReference type="InterPro" id="IPR010200">
    <property type="entry name" value="HflC"/>
</dbReference>
<comment type="subcellular location">
    <subcellularLocation>
        <location evidence="1">Membrane</location>
        <topology evidence="1">Single-pass membrane protein</topology>
    </subcellularLocation>
</comment>
<evidence type="ECO:0000313" key="10">
    <source>
        <dbReference type="Proteomes" id="UP000324924"/>
    </source>
</evidence>
<keyword evidence="9" id="KW-0645">Protease</keyword>
<evidence type="ECO:0000259" key="8">
    <source>
        <dbReference type="SMART" id="SM00244"/>
    </source>
</evidence>
<gene>
    <name evidence="9" type="ORF">FZC36_02490</name>
</gene>